<dbReference type="EMBL" id="AP021874">
    <property type="protein sequence ID" value="BBO66629.1"/>
    <property type="molecule type" value="Genomic_DNA"/>
</dbReference>
<dbReference type="PANTHER" id="PTHR37023:SF1">
    <property type="entry name" value="ISSOD25 TRANSPOSASE TNPA_ISSOD25"/>
    <property type="match status" value="1"/>
</dbReference>
<dbReference type="PANTHER" id="PTHR37023">
    <property type="entry name" value="TRANSPOSASE"/>
    <property type="match status" value="1"/>
</dbReference>
<dbReference type="AlphaFoldDB" id="A0A5K7YFT3"/>
<name>A0A5K7YFT3_9BACT</name>
<organism evidence="2 3">
    <name type="scientific">Desulfosarcina alkanivorans</name>
    <dbReference type="NCBI Taxonomy" id="571177"/>
    <lineage>
        <taxon>Bacteria</taxon>
        <taxon>Pseudomonadati</taxon>
        <taxon>Thermodesulfobacteriota</taxon>
        <taxon>Desulfobacteria</taxon>
        <taxon>Desulfobacterales</taxon>
        <taxon>Desulfosarcinaceae</taxon>
        <taxon>Desulfosarcina</taxon>
    </lineage>
</organism>
<protein>
    <recommendedName>
        <fullName evidence="1">Transposase IS801/IS1294 domain-containing protein</fullName>
    </recommendedName>
</protein>
<reference evidence="2 3" key="1">
    <citation type="submission" date="2019-11" db="EMBL/GenBank/DDBJ databases">
        <title>Comparative genomics of hydrocarbon-degrading Desulfosarcina strains.</title>
        <authorList>
            <person name="Watanabe M."/>
            <person name="Kojima H."/>
            <person name="Fukui M."/>
        </authorList>
    </citation>
    <scope>NUCLEOTIDE SEQUENCE [LARGE SCALE GENOMIC DNA]</scope>
    <source>
        <strain evidence="2 3">PL12</strain>
    </source>
</reference>
<evidence type="ECO:0000313" key="3">
    <source>
        <dbReference type="Proteomes" id="UP000427906"/>
    </source>
</evidence>
<dbReference type="KEGG" id="dalk:DSCA_05590"/>
<evidence type="ECO:0000259" key="1">
    <source>
        <dbReference type="Pfam" id="PF04986"/>
    </source>
</evidence>
<keyword evidence="3" id="KW-1185">Reference proteome</keyword>
<accession>A0A5K7YFT3</accession>
<dbReference type="InterPro" id="IPR007069">
    <property type="entry name" value="Transposase_32"/>
</dbReference>
<gene>
    <name evidence="2" type="ORF">DSCA_05590</name>
</gene>
<proteinExistence type="predicted"/>
<dbReference type="GO" id="GO:0004803">
    <property type="term" value="F:transposase activity"/>
    <property type="evidence" value="ECO:0007669"/>
    <property type="project" value="InterPro"/>
</dbReference>
<dbReference type="Pfam" id="PF04986">
    <property type="entry name" value="Y2_Tnp"/>
    <property type="match status" value="1"/>
</dbReference>
<dbReference type="GO" id="GO:0006313">
    <property type="term" value="P:DNA transposition"/>
    <property type="evidence" value="ECO:0007669"/>
    <property type="project" value="InterPro"/>
</dbReference>
<sequence length="121" mass="14010">MSIKYLSKYLYKGVISERNITANRSGKVTFRYVDSETETIKYRKLPGEDFIYLLVQHVLPKGFRRVRDYGFLHANAKKLLSLVQLVLHVAIYEIPLRDRPAFTCPCCKSPMVIIGFRLKPG</sequence>
<feature type="domain" description="Transposase IS801/IS1294" evidence="1">
    <location>
        <begin position="3"/>
        <end position="75"/>
    </location>
</feature>
<dbReference type="Proteomes" id="UP000427906">
    <property type="component" value="Chromosome"/>
</dbReference>
<evidence type="ECO:0000313" key="2">
    <source>
        <dbReference type="EMBL" id="BBO66629.1"/>
    </source>
</evidence>
<dbReference type="GO" id="GO:0003677">
    <property type="term" value="F:DNA binding"/>
    <property type="evidence" value="ECO:0007669"/>
    <property type="project" value="InterPro"/>
</dbReference>